<feature type="transmembrane region" description="Helical" evidence="11">
    <location>
        <begin position="242"/>
        <end position="263"/>
    </location>
</feature>
<feature type="compositionally biased region" description="Basic and acidic residues" evidence="10">
    <location>
        <begin position="879"/>
        <end position="900"/>
    </location>
</feature>
<feature type="transmembrane region" description="Helical" evidence="11">
    <location>
        <begin position="473"/>
        <end position="498"/>
    </location>
</feature>
<dbReference type="InterPro" id="IPR006153">
    <property type="entry name" value="Cation/H_exchanger_TM"/>
</dbReference>
<name>A0AAV2HJN9_LYMST</name>
<feature type="transmembrane region" description="Helical" evidence="11">
    <location>
        <begin position="9"/>
        <end position="30"/>
    </location>
</feature>
<keyword evidence="4 11" id="KW-1133">Transmembrane helix</keyword>
<keyword evidence="8 9" id="KW-0739">Sodium transport</keyword>
<feature type="domain" description="Cation/H+ exchanger transmembrane" evidence="12">
    <location>
        <begin position="102"/>
        <end position="495"/>
    </location>
</feature>
<keyword evidence="2 9" id="KW-0813">Transport</keyword>
<evidence type="ECO:0000256" key="9">
    <source>
        <dbReference type="RuleBase" id="RU003722"/>
    </source>
</evidence>
<evidence type="ECO:0000256" key="3">
    <source>
        <dbReference type="ARBA" id="ARBA00022692"/>
    </source>
</evidence>
<evidence type="ECO:0000256" key="6">
    <source>
        <dbReference type="ARBA" id="ARBA00023065"/>
    </source>
</evidence>
<feature type="transmembrane region" description="Helical" evidence="11">
    <location>
        <begin position="339"/>
        <end position="358"/>
    </location>
</feature>
<dbReference type="GO" id="GO:0015385">
    <property type="term" value="F:sodium:proton antiporter activity"/>
    <property type="evidence" value="ECO:0007669"/>
    <property type="project" value="InterPro"/>
</dbReference>
<feature type="transmembrane region" description="Helical" evidence="11">
    <location>
        <begin position="119"/>
        <end position="137"/>
    </location>
</feature>
<organism evidence="13 14">
    <name type="scientific">Lymnaea stagnalis</name>
    <name type="common">Great pond snail</name>
    <name type="synonym">Helix stagnalis</name>
    <dbReference type="NCBI Taxonomy" id="6523"/>
    <lineage>
        <taxon>Eukaryota</taxon>
        <taxon>Metazoa</taxon>
        <taxon>Spiralia</taxon>
        <taxon>Lophotrochozoa</taxon>
        <taxon>Mollusca</taxon>
        <taxon>Gastropoda</taxon>
        <taxon>Heterobranchia</taxon>
        <taxon>Euthyneura</taxon>
        <taxon>Panpulmonata</taxon>
        <taxon>Hygrophila</taxon>
        <taxon>Lymnaeoidea</taxon>
        <taxon>Lymnaeidae</taxon>
        <taxon>Lymnaea</taxon>
    </lineage>
</organism>
<feature type="compositionally biased region" description="Polar residues" evidence="10">
    <location>
        <begin position="903"/>
        <end position="913"/>
    </location>
</feature>
<dbReference type="InterPro" id="IPR018422">
    <property type="entry name" value="Cation/H_exchanger_CPA1"/>
</dbReference>
<comment type="caution">
    <text evidence="13">The sequence shown here is derived from an EMBL/GenBank/DDBJ whole genome shotgun (WGS) entry which is preliminary data.</text>
</comment>
<evidence type="ECO:0000259" key="12">
    <source>
        <dbReference type="Pfam" id="PF00999"/>
    </source>
</evidence>
<dbReference type="PRINTS" id="PR01084">
    <property type="entry name" value="NAHEXCHNGR"/>
</dbReference>
<feature type="transmembrane region" description="Helical" evidence="11">
    <location>
        <begin position="212"/>
        <end position="235"/>
    </location>
</feature>
<evidence type="ECO:0000256" key="11">
    <source>
        <dbReference type="SAM" id="Phobius"/>
    </source>
</evidence>
<evidence type="ECO:0000256" key="8">
    <source>
        <dbReference type="ARBA" id="ARBA00023201"/>
    </source>
</evidence>
<dbReference type="GO" id="GO:0051453">
    <property type="term" value="P:regulation of intracellular pH"/>
    <property type="evidence" value="ECO:0007669"/>
    <property type="project" value="TreeGrafter"/>
</dbReference>
<evidence type="ECO:0000256" key="10">
    <source>
        <dbReference type="SAM" id="MobiDB-lite"/>
    </source>
</evidence>
<dbReference type="Proteomes" id="UP001497497">
    <property type="component" value="Unassembled WGS sequence"/>
</dbReference>
<evidence type="ECO:0000256" key="1">
    <source>
        <dbReference type="ARBA" id="ARBA00004141"/>
    </source>
</evidence>
<evidence type="ECO:0000256" key="4">
    <source>
        <dbReference type="ARBA" id="ARBA00022989"/>
    </source>
</evidence>
<dbReference type="Gene3D" id="6.10.140.1330">
    <property type="match status" value="1"/>
</dbReference>
<feature type="transmembrane region" description="Helical" evidence="11">
    <location>
        <begin position="177"/>
        <end position="200"/>
    </location>
</feature>
<gene>
    <name evidence="13" type="ORF">GSLYS_00007029001</name>
</gene>
<evidence type="ECO:0000313" key="14">
    <source>
        <dbReference type="Proteomes" id="UP001497497"/>
    </source>
</evidence>
<dbReference type="PANTHER" id="PTHR10110:SF126">
    <property type="entry name" value="NA(+)_H(+) EXCHANGER PROTEIN 7"/>
    <property type="match status" value="1"/>
</dbReference>
<sequence length="913" mass="101241">MGIHRESSFLLLQTIMGVTLIILLLGISVIKCEEPIAVAGISPNATDLKYNISSTGNGTDHNNSSEPHKRHGSLHVAAIAYHEVRDPLIFTIVVLLAGISKIGYHHANFLSSKIPESCILIILGTFFGAIIHFSGISQSLPTFFKPHEFFIFLLPPIILEAAFSLHDRTFMENIGSILLFAVLGTVLACIMLGGTLYGLARSGAMGDIAEMSFIEIMVFSSLIVAVDPVAVLAVFNEIGVNHVLYFLVFGESLLNDGVTVVLYKVFQAYNVMDEITGLHLFLGFVKFFVVCFGGLFIGVLSGIATALLTKHAQHVKVAQPLIIFTMAYFGFLMAELFEFSGIISIIGCGLTQMQYAFNNISEKSRTTIKYFTKVISSANEIIIFLFLGLVMVNDDHDWHTGFTLWTIFFCLVYRFIIIFGMSYVINWLDIYRVRKIGLHEQFMIAYGGLRGAVCFSLVALLDPDDLPAKDMFVTTTLSVIIFTVFIQGITIKPLVYLLQISLAPAKDRTMYKELHSHITDHMMAGIEGIIGDHGRNHLREKIEYIDTKYLKPLLQIAPDPRDSNLKIFYENLLLKEHYKYLKLSGAKTPEDIPELKTVPSVLQYLGPHVNTELLLSSLASGHHPMTVPYPTHVTDKPRKTISYSAPATPAITIELDPVLVCSVPVVMRKGKIIRSMSLNEPKHQIDAKGLRGLLMSQRNSRMAITKYDRNLTLQADLHTEIRKKSNRNRRLERLMSEQGSPQVRRKSWSDSDAQVCEERGHTHKAPVRHALTVDLGNSGRLGSYDPLSDDTLSPRSPGFQLDSVFEEEENEAQPMMGTDGKKLARGVTRSSSKHKLERQMGLDTSGADQSALNQLDDSETQSEPLVSFIPSKPASKGDNNGKGEKPAAGRRPGRNERRGSDPPSGSKNASSRV</sequence>
<feature type="transmembrane region" description="Helical" evidence="11">
    <location>
        <begin position="88"/>
        <end position="107"/>
    </location>
</feature>
<accession>A0AAV2HJN9</accession>
<dbReference type="NCBIfam" id="TIGR00840">
    <property type="entry name" value="b_cpa1"/>
    <property type="match status" value="1"/>
</dbReference>
<dbReference type="GO" id="GO:0098719">
    <property type="term" value="P:sodium ion import across plasma membrane"/>
    <property type="evidence" value="ECO:0007669"/>
    <property type="project" value="TreeGrafter"/>
</dbReference>
<comment type="similarity">
    <text evidence="9">Belongs to the monovalent cation:proton antiporter 1 (CPA1) transporter (TC 2.A.36) family.</text>
</comment>
<dbReference type="GO" id="GO:0005886">
    <property type="term" value="C:plasma membrane"/>
    <property type="evidence" value="ECO:0007669"/>
    <property type="project" value="TreeGrafter"/>
</dbReference>
<keyword evidence="7 11" id="KW-0472">Membrane</keyword>
<evidence type="ECO:0000256" key="5">
    <source>
        <dbReference type="ARBA" id="ARBA00023053"/>
    </source>
</evidence>
<dbReference type="GO" id="GO:0015386">
    <property type="term" value="F:potassium:proton antiporter activity"/>
    <property type="evidence" value="ECO:0007669"/>
    <property type="project" value="TreeGrafter"/>
</dbReference>
<feature type="transmembrane region" description="Helical" evidence="11">
    <location>
        <begin position="404"/>
        <end position="430"/>
    </location>
</feature>
<reference evidence="13 14" key="1">
    <citation type="submission" date="2024-04" db="EMBL/GenBank/DDBJ databases">
        <authorList>
            <consortium name="Genoscope - CEA"/>
            <person name="William W."/>
        </authorList>
    </citation>
    <scope>NUCLEOTIDE SEQUENCE [LARGE SCALE GENOMIC DNA]</scope>
</reference>
<feature type="transmembrane region" description="Helical" evidence="11">
    <location>
        <begin position="442"/>
        <end position="461"/>
    </location>
</feature>
<protein>
    <recommendedName>
        <fullName evidence="9">Sodium/hydrogen exchanger</fullName>
    </recommendedName>
</protein>
<keyword evidence="6 9" id="KW-0406">Ion transport</keyword>
<evidence type="ECO:0000313" key="13">
    <source>
        <dbReference type="EMBL" id="CAL1533011.1"/>
    </source>
</evidence>
<comment type="subcellular location">
    <subcellularLocation>
        <location evidence="1">Membrane</location>
        <topology evidence="1">Multi-pass membrane protein</topology>
    </subcellularLocation>
</comment>
<keyword evidence="5" id="KW-0915">Sodium</keyword>
<feature type="transmembrane region" description="Helical" evidence="11">
    <location>
        <begin position="370"/>
        <end position="392"/>
    </location>
</feature>
<dbReference type="PANTHER" id="PTHR10110">
    <property type="entry name" value="SODIUM/HYDROGEN EXCHANGER"/>
    <property type="match status" value="1"/>
</dbReference>
<evidence type="ECO:0000256" key="2">
    <source>
        <dbReference type="ARBA" id="ARBA00022448"/>
    </source>
</evidence>
<feature type="compositionally biased region" description="Polar residues" evidence="10">
    <location>
        <begin position="846"/>
        <end position="855"/>
    </location>
</feature>
<keyword evidence="3 9" id="KW-0812">Transmembrane</keyword>
<dbReference type="Pfam" id="PF00999">
    <property type="entry name" value="Na_H_Exchanger"/>
    <property type="match status" value="1"/>
</dbReference>
<evidence type="ECO:0000256" key="7">
    <source>
        <dbReference type="ARBA" id="ARBA00023136"/>
    </source>
</evidence>
<dbReference type="AlphaFoldDB" id="A0AAV2HJN9"/>
<keyword evidence="14" id="KW-1185">Reference proteome</keyword>
<dbReference type="EMBL" id="CAXITT010000131">
    <property type="protein sequence ID" value="CAL1533011.1"/>
    <property type="molecule type" value="Genomic_DNA"/>
</dbReference>
<feature type="region of interest" description="Disordered" evidence="10">
    <location>
        <begin position="775"/>
        <end position="913"/>
    </location>
</feature>
<proteinExistence type="inferred from homology"/>
<feature type="transmembrane region" description="Helical" evidence="11">
    <location>
        <begin position="283"/>
        <end position="308"/>
    </location>
</feature>
<dbReference type="InterPro" id="IPR004709">
    <property type="entry name" value="NaH_exchanger"/>
</dbReference>
<keyword evidence="9" id="KW-0050">Antiport</keyword>